<evidence type="ECO:0000313" key="1">
    <source>
        <dbReference type="EMBL" id="GIY89166.1"/>
    </source>
</evidence>
<name>A0AAV4X1R4_CAEEX</name>
<evidence type="ECO:0008006" key="3">
    <source>
        <dbReference type="Google" id="ProtNLM"/>
    </source>
</evidence>
<protein>
    <recommendedName>
        <fullName evidence="3">Maturase</fullName>
    </recommendedName>
</protein>
<gene>
    <name evidence="1" type="ORF">CEXT_446131</name>
</gene>
<keyword evidence="2" id="KW-1185">Reference proteome</keyword>
<evidence type="ECO:0000313" key="2">
    <source>
        <dbReference type="Proteomes" id="UP001054945"/>
    </source>
</evidence>
<dbReference type="EMBL" id="BPLR01017173">
    <property type="protein sequence ID" value="GIY89166.1"/>
    <property type="molecule type" value="Genomic_DNA"/>
</dbReference>
<accession>A0AAV4X1R4</accession>
<organism evidence="1 2">
    <name type="scientific">Caerostris extrusa</name>
    <name type="common">Bark spider</name>
    <name type="synonym">Caerostris bankana</name>
    <dbReference type="NCBI Taxonomy" id="172846"/>
    <lineage>
        <taxon>Eukaryota</taxon>
        <taxon>Metazoa</taxon>
        <taxon>Ecdysozoa</taxon>
        <taxon>Arthropoda</taxon>
        <taxon>Chelicerata</taxon>
        <taxon>Arachnida</taxon>
        <taxon>Araneae</taxon>
        <taxon>Araneomorphae</taxon>
        <taxon>Entelegynae</taxon>
        <taxon>Araneoidea</taxon>
        <taxon>Araneidae</taxon>
        <taxon>Caerostris</taxon>
    </lineage>
</organism>
<proteinExistence type="predicted"/>
<comment type="caution">
    <text evidence="1">The sequence shown here is derived from an EMBL/GenBank/DDBJ whole genome shotgun (WGS) entry which is preliminary data.</text>
</comment>
<sequence length="117" mass="13449">MSHSPHDSLIGIPSIYVRREYHSGLQRIGVDLKINELHRIPQLLFQCIDSLGSYRYFVSHSPHDSLIGISSILGHREYHCSLQRILADFKINELRNFTHLLLTGLRFRHSLAVFGTA</sequence>
<dbReference type="Proteomes" id="UP001054945">
    <property type="component" value="Unassembled WGS sequence"/>
</dbReference>
<dbReference type="AlphaFoldDB" id="A0AAV4X1R4"/>
<reference evidence="1 2" key="1">
    <citation type="submission" date="2021-06" db="EMBL/GenBank/DDBJ databases">
        <title>Caerostris extrusa draft genome.</title>
        <authorList>
            <person name="Kono N."/>
            <person name="Arakawa K."/>
        </authorList>
    </citation>
    <scope>NUCLEOTIDE SEQUENCE [LARGE SCALE GENOMIC DNA]</scope>
</reference>